<evidence type="ECO:0000313" key="2">
    <source>
        <dbReference type="Proteomes" id="UP000318431"/>
    </source>
</evidence>
<dbReference type="Proteomes" id="UP000318431">
    <property type="component" value="Unassembled WGS sequence"/>
</dbReference>
<name>A0A562REY2_9BURK</name>
<dbReference type="EMBL" id="VLLB01000002">
    <property type="protein sequence ID" value="TWI67627.1"/>
    <property type="molecule type" value="Genomic_DNA"/>
</dbReference>
<evidence type="ECO:0000313" key="1">
    <source>
        <dbReference type="EMBL" id="TWI67627.1"/>
    </source>
</evidence>
<dbReference type="AlphaFoldDB" id="A0A562REY2"/>
<dbReference type="OrthoDB" id="7068031at2"/>
<protein>
    <submittedName>
        <fullName evidence="1">Uncharacterized protein</fullName>
    </submittedName>
</protein>
<reference evidence="1 2" key="1">
    <citation type="journal article" date="2015" name="Stand. Genomic Sci.">
        <title>Genomic Encyclopedia of Bacterial and Archaeal Type Strains, Phase III: the genomes of soil and plant-associated and newly described type strains.</title>
        <authorList>
            <person name="Whitman W.B."/>
            <person name="Woyke T."/>
            <person name="Klenk H.P."/>
            <person name="Zhou Y."/>
            <person name="Lilburn T.G."/>
            <person name="Beck B.J."/>
            <person name="De Vos P."/>
            <person name="Vandamme P."/>
            <person name="Eisen J.A."/>
            <person name="Garrity G."/>
            <person name="Hugenholtz P."/>
            <person name="Kyrpides N.C."/>
        </authorList>
    </citation>
    <scope>NUCLEOTIDE SEQUENCE [LARGE SCALE GENOMIC DNA]</scope>
    <source>
        <strain evidence="1 2">CGMCC 1.10822</strain>
    </source>
</reference>
<sequence length="176" mass="19207">MGYRDDFYKVENIIGITGDVDSLPTVYFQNATGDFGHITQVHYYDWNQGRSAVETDAGYQIINQCGGGCTCGSATAHEYNGNGVCFHPSRSAFVPLANLSTAARDVAAQAIWRCPLLKADPGPDDPAGRMAAGREIAQRWRDAHRPGPRGRRNAVNYTALGLTNPLFKIAYPDRAQ</sequence>
<gene>
    <name evidence="1" type="ORF">IP91_01744</name>
</gene>
<proteinExistence type="predicted"/>
<accession>A0A562REY2</accession>
<keyword evidence="2" id="KW-1185">Reference proteome</keyword>
<dbReference type="RefSeq" id="WP_145648555.1">
    <property type="nucleotide sequence ID" value="NZ_VLLB01000002.1"/>
</dbReference>
<organism evidence="1 2">
    <name type="scientific">Pseudoduganella lurida</name>
    <dbReference type="NCBI Taxonomy" id="1036180"/>
    <lineage>
        <taxon>Bacteria</taxon>
        <taxon>Pseudomonadati</taxon>
        <taxon>Pseudomonadota</taxon>
        <taxon>Betaproteobacteria</taxon>
        <taxon>Burkholderiales</taxon>
        <taxon>Oxalobacteraceae</taxon>
        <taxon>Telluria group</taxon>
        <taxon>Pseudoduganella</taxon>
    </lineage>
</organism>
<comment type="caution">
    <text evidence="1">The sequence shown here is derived from an EMBL/GenBank/DDBJ whole genome shotgun (WGS) entry which is preliminary data.</text>
</comment>